<accession>A0A6J7KID0</accession>
<dbReference type="EMBL" id="CAFBNE010000053">
    <property type="protein sequence ID" value="CAB4954022.1"/>
    <property type="molecule type" value="Genomic_DNA"/>
</dbReference>
<organism evidence="1">
    <name type="scientific">freshwater metagenome</name>
    <dbReference type="NCBI Taxonomy" id="449393"/>
    <lineage>
        <taxon>unclassified sequences</taxon>
        <taxon>metagenomes</taxon>
        <taxon>ecological metagenomes</taxon>
    </lineage>
</organism>
<evidence type="ECO:0000313" key="1">
    <source>
        <dbReference type="EMBL" id="CAB4954022.1"/>
    </source>
</evidence>
<gene>
    <name evidence="1" type="ORF">UFOPK3772_01739</name>
</gene>
<sequence length="181" mass="18238">MTTAIELRDLCAAFLGAEVEAAGIFSAGSAIGASIMGAVGGATIAEVATHQTEEFVTDQIVGEVAGGLISGASAAAGMHVAREAAAAAEGLTPVLLVALTSDRIVLMDWHGNSASGTGPTRELVSFPRSTTQLTFGRIGANRKVTFDDGVKTSSITGALGWLSSGKEGKRDVLRGLGSTDC</sequence>
<name>A0A6J7KID0_9ZZZZ</name>
<dbReference type="AlphaFoldDB" id="A0A6J7KID0"/>
<reference evidence="1" key="1">
    <citation type="submission" date="2020-05" db="EMBL/GenBank/DDBJ databases">
        <authorList>
            <person name="Chiriac C."/>
            <person name="Salcher M."/>
            <person name="Ghai R."/>
            <person name="Kavagutti S V."/>
        </authorList>
    </citation>
    <scope>NUCLEOTIDE SEQUENCE</scope>
</reference>
<protein>
    <submittedName>
        <fullName evidence="1">Unannotated protein</fullName>
    </submittedName>
</protein>
<proteinExistence type="predicted"/>